<evidence type="ECO:0000313" key="5">
    <source>
        <dbReference type="Proteomes" id="UP000015103"/>
    </source>
</evidence>
<dbReference type="SUPFAM" id="SSF56003">
    <property type="entry name" value="Molybdenum cofactor-binding domain"/>
    <property type="match status" value="1"/>
</dbReference>
<keyword evidence="1" id="KW-0500">Molybdenum</keyword>
<proteinExistence type="predicted"/>
<protein>
    <submittedName>
        <fullName evidence="4">Ald_Xan_dh_C2 domain-containing protein</fullName>
    </submittedName>
</protein>
<feature type="domain" description="Aldehyde oxidase/xanthine dehydrogenase second molybdopterin binding" evidence="3">
    <location>
        <begin position="153"/>
        <end position="264"/>
    </location>
</feature>
<evidence type="ECO:0000259" key="3">
    <source>
        <dbReference type="Pfam" id="PF20256"/>
    </source>
</evidence>
<dbReference type="InParanoid" id="T1HPY0"/>
<dbReference type="VEuPathDB" id="VectorBase:RPRC006104"/>
<dbReference type="InterPro" id="IPR037165">
    <property type="entry name" value="AldOxase/xan_DH_Mopterin-bd_sf"/>
</dbReference>
<dbReference type="PANTHER" id="PTHR11908">
    <property type="entry name" value="XANTHINE DEHYDROGENASE"/>
    <property type="match status" value="1"/>
</dbReference>
<feature type="domain" description="Aldehyde oxidase/xanthine dehydrogenase first molybdopterin binding" evidence="2">
    <location>
        <begin position="2"/>
        <end position="137"/>
    </location>
</feature>
<evidence type="ECO:0000313" key="4">
    <source>
        <dbReference type="EnsemblMetazoa" id="RPRC006104-PA"/>
    </source>
</evidence>
<reference evidence="4" key="1">
    <citation type="submission" date="2015-05" db="UniProtKB">
        <authorList>
            <consortium name="EnsemblMetazoa"/>
        </authorList>
    </citation>
    <scope>IDENTIFICATION</scope>
</reference>
<accession>T1HPY0</accession>
<dbReference type="eggNOG" id="KOG0430">
    <property type="taxonomic scope" value="Eukaryota"/>
</dbReference>
<dbReference type="AlphaFoldDB" id="T1HPY0"/>
<evidence type="ECO:0000259" key="2">
    <source>
        <dbReference type="Pfam" id="PF02738"/>
    </source>
</evidence>
<dbReference type="InterPro" id="IPR046867">
    <property type="entry name" value="AldOxase/xan_DH_MoCoBD2"/>
</dbReference>
<sequence length="267" mass="29444">MVAAAGAVAAYNLNQPVRVVLDLTTNMRAIGKRYPLLAKYDLGVNDDGLVQNLKLDIYENSGYSENDDITEITEKGIPSIYDITSWKVNIYLVKTDIPCTTWMRAPGMLEGITTADHIMEHIAFIVKKDPVEICRLNCNPDDRSVFDEMLQTIKTSSDYVNRRALVDQFNKDNRWKKKGISLVPMKFTIKLFPNFYSLVSIYAGDGTVAISSGGVEMGQGLNTKVAQVAAHTLGIDLDMVKIDPTICIISPNSYGTAASTGSEIISY</sequence>
<dbReference type="GO" id="GO:0005506">
    <property type="term" value="F:iron ion binding"/>
    <property type="evidence" value="ECO:0007669"/>
    <property type="project" value="InterPro"/>
</dbReference>
<organism evidence="4 5">
    <name type="scientific">Rhodnius prolixus</name>
    <name type="common">Triatomid bug</name>
    <dbReference type="NCBI Taxonomy" id="13249"/>
    <lineage>
        <taxon>Eukaryota</taxon>
        <taxon>Metazoa</taxon>
        <taxon>Ecdysozoa</taxon>
        <taxon>Arthropoda</taxon>
        <taxon>Hexapoda</taxon>
        <taxon>Insecta</taxon>
        <taxon>Pterygota</taxon>
        <taxon>Neoptera</taxon>
        <taxon>Paraneoptera</taxon>
        <taxon>Hemiptera</taxon>
        <taxon>Heteroptera</taxon>
        <taxon>Panheteroptera</taxon>
        <taxon>Cimicomorpha</taxon>
        <taxon>Reduviidae</taxon>
        <taxon>Triatominae</taxon>
        <taxon>Rhodnius</taxon>
    </lineage>
</organism>
<keyword evidence="5" id="KW-1185">Reference proteome</keyword>
<dbReference type="STRING" id="13249.T1HPY0"/>
<dbReference type="EnsemblMetazoa" id="RPRC006104-RA">
    <property type="protein sequence ID" value="RPRC006104-PA"/>
    <property type="gene ID" value="RPRC006104"/>
</dbReference>
<name>T1HPY0_RHOPR</name>
<dbReference type="Proteomes" id="UP000015103">
    <property type="component" value="Unassembled WGS sequence"/>
</dbReference>
<dbReference type="EMBL" id="ACPB03021368">
    <property type="status" value="NOT_ANNOTATED_CDS"/>
    <property type="molecule type" value="Genomic_DNA"/>
</dbReference>
<dbReference type="OMA" id="TSECIAF"/>
<evidence type="ECO:0000256" key="1">
    <source>
        <dbReference type="ARBA" id="ARBA00022505"/>
    </source>
</evidence>
<dbReference type="GO" id="GO:0016491">
    <property type="term" value="F:oxidoreductase activity"/>
    <property type="evidence" value="ECO:0007669"/>
    <property type="project" value="InterPro"/>
</dbReference>
<dbReference type="Pfam" id="PF20256">
    <property type="entry name" value="MoCoBD_2"/>
    <property type="match status" value="1"/>
</dbReference>
<dbReference type="Pfam" id="PF02738">
    <property type="entry name" value="MoCoBD_1"/>
    <property type="match status" value="1"/>
</dbReference>
<dbReference type="HOGENOM" id="CLU_1044182_0_0_1"/>
<dbReference type="InterPro" id="IPR008274">
    <property type="entry name" value="AldOxase/xan_DH_MoCoBD1"/>
</dbReference>
<dbReference type="InterPro" id="IPR016208">
    <property type="entry name" value="Ald_Oxase/xanthine_DH-like"/>
</dbReference>
<dbReference type="Gene3D" id="3.30.365.10">
    <property type="entry name" value="Aldehyde oxidase/xanthine dehydrogenase, molybdopterin binding domain"/>
    <property type="match status" value="2"/>
</dbReference>
<dbReference type="PANTHER" id="PTHR11908:SF132">
    <property type="entry name" value="ALDEHYDE OXIDASE 1-RELATED"/>
    <property type="match status" value="1"/>
</dbReference>